<keyword evidence="3" id="KW-1185">Reference proteome</keyword>
<dbReference type="Proteomes" id="UP000623129">
    <property type="component" value="Unassembled WGS sequence"/>
</dbReference>
<reference evidence="2" key="1">
    <citation type="submission" date="2020-01" db="EMBL/GenBank/DDBJ databases">
        <title>Genome sequence of Kobresia littledalei, the first chromosome-level genome in the family Cyperaceae.</title>
        <authorList>
            <person name="Qu G."/>
        </authorList>
    </citation>
    <scope>NUCLEOTIDE SEQUENCE</scope>
    <source>
        <strain evidence="2">C.B.Clarke</strain>
        <tissue evidence="2">Leaf</tissue>
    </source>
</reference>
<dbReference type="GO" id="GO:0003676">
    <property type="term" value="F:nucleic acid binding"/>
    <property type="evidence" value="ECO:0007669"/>
    <property type="project" value="InterPro"/>
</dbReference>
<organism evidence="2 3">
    <name type="scientific">Carex littledalei</name>
    <dbReference type="NCBI Taxonomy" id="544730"/>
    <lineage>
        <taxon>Eukaryota</taxon>
        <taxon>Viridiplantae</taxon>
        <taxon>Streptophyta</taxon>
        <taxon>Embryophyta</taxon>
        <taxon>Tracheophyta</taxon>
        <taxon>Spermatophyta</taxon>
        <taxon>Magnoliopsida</taxon>
        <taxon>Liliopsida</taxon>
        <taxon>Poales</taxon>
        <taxon>Cyperaceae</taxon>
        <taxon>Cyperoideae</taxon>
        <taxon>Cariceae</taxon>
        <taxon>Carex</taxon>
        <taxon>Carex subgen. Euthyceras</taxon>
    </lineage>
</organism>
<dbReference type="GO" id="GO:0004523">
    <property type="term" value="F:RNA-DNA hybrid ribonuclease activity"/>
    <property type="evidence" value="ECO:0007669"/>
    <property type="project" value="InterPro"/>
</dbReference>
<dbReference type="InterPro" id="IPR002156">
    <property type="entry name" value="RNaseH_domain"/>
</dbReference>
<dbReference type="Gene3D" id="3.30.420.10">
    <property type="entry name" value="Ribonuclease H-like superfamily/Ribonuclease H"/>
    <property type="match status" value="1"/>
</dbReference>
<dbReference type="AlphaFoldDB" id="A0A833R1G1"/>
<feature type="domain" description="RNase H type-1" evidence="1">
    <location>
        <begin position="30"/>
        <end position="153"/>
    </location>
</feature>
<sequence>MALPQQSNKNITITLEPGIIPQVGRVILIDGSWDVVRGASMGMAVYNRRDDLVYVKYKGGEGGDPFHAEARAVWKTFEYVLQGEQEGMFHIFSDCKPLVNAILKKQTEGLPSWRAAETVKRCWTSYYQMRHRITLQHISRKAVQTHHNMANWARRSGKEGSGTPIQCQIAHLEVTYDFCSRINFFFFKRRTA</sequence>
<dbReference type="OrthoDB" id="694564at2759"/>
<evidence type="ECO:0000313" key="2">
    <source>
        <dbReference type="EMBL" id="KAF3336805.1"/>
    </source>
</evidence>
<comment type="caution">
    <text evidence="2">The sequence shown here is derived from an EMBL/GenBank/DDBJ whole genome shotgun (WGS) entry which is preliminary data.</text>
</comment>
<evidence type="ECO:0000313" key="3">
    <source>
        <dbReference type="Proteomes" id="UP000623129"/>
    </source>
</evidence>
<gene>
    <name evidence="2" type="ORF">FCM35_KLT19391</name>
</gene>
<dbReference type="SUPFAM" id="SSF53098">
    <property type="entry name" value="Ribonuclease H-like"/>
    <property type="match status" value="1"/>
</dbReference>
<proteinExistence type="predicted"/>
<protein>
    <submittedName>
        <fullName evidence="2">RNase H</fullName>
    </submittedName>
</protein>
<dbReference type="InterPro" id="IPR036397">
    <property type="entry name" value="RNaseH_sf"/>
</dbReference>
<name>A0A833R1G1_9POAL</name>
<dbReference type="InterPro" id="IPR012337">
    <property type="entry name" value="RNaseH-like_sf"/>
</dbReference>
<dbReference type="Pfam" id="PF13456">
    <property type="entry name" value="RVT_3"/>
    <property type="match status" value="1"/>
</dbReference>
<dbReference type="EMBL" id="SWLB01000007">
    <property type="protein sequence ID" value="KAF3336805.1"/>
    <property type="molecule type" value="Genomic_DNA"/>
</dbReference>
<accession>A0A833R1G1</accession>
<evidence type="ECO:0000259" key="1">
    <source>
        <dbReference type="Pfam" id="PF13456"/>
    </source>
</evidence>